<dbReference type="EC" id="5.1.2.1" evidence="2"/>
<evidence type="ECO:0000313" key="3">
    <source>
        <dbReference type="Proteomes" id="UP000216052"/>
    </source>
</evidence>
<keyword evidence="2" id="KW-0413">Isomerase</keyword>
<proteinExistence type="predicted"/>
<organism evidence="2 3">
    <name type="scientific">Sporomusa acidovorans (strain ATCC 49682 / DSM 3132 / Mol)</name>
    <dbReference type="NCBI Taxonomy" id="1123286"/>
    <lineage>
        <taxon>Bacteria</taxon>
        <taxon>Bacillati</taxon>
        <taxon>Bacillota</taxon>
        <taxon>Negativicutes</taxon>
        <taxon>Selenomonadales</taxon>
        <taxon>Sporomusaceae</taxon>
        <taxon>Sporomusa</taxon>
    </lineage>
</organism>
<feature type="domain" description="Lactate racemase C-terminal" evidence="1">
    <location>
        <begin position="7"/>
        <end position="81"/>
    </location>
</feature>
<dbReference type="RefSeq" id="WP_093795441.1">
    <property type="nucleotide sequence ID" value="NZ_CP155571.1"/>
</dbReference>
<dbReference type="Proteomes" id="UP000216052">
    <property type="component" value="Chromosome"/>
</dbReference>
<name>A0ABZ3IWH4_SPOA4</name>
<dbReference type="GO" id="GO:0050043">
    <property type="term" value="F:lactate racemase activity"/>
    <property type="evidence" value="ECO:0007669"/>
    <property type="project" value="UniProtKB-EC"/>
</dbReference>
<dbReference type="EMBL" id="CP155571">
    <property type="protein sequence ID" value="XFO70061.1"/>
    <property type="molecule type" value="Genomic_DNA"/>
</dbReference>
<evidence type="ECO:0000313" key="2">
    <source>
        <dbReference type="EMBL" id="XFO70061.1"/>
    </source>
</evidence>
<gene>
    <name evidence="2" type="primary">larA_1</name>
    <name evidence="2" type="ORF">SPACI_000460</name>
</gene>
<sequence length="86" mass="9537">MTGDYHNTQHTQPDQWEAQILARIQLKAHVIIVTDQCDHQMIRNMHMQAAANLPEALTMADEIAGKNAKIAVIPDGIAVIVVPENK</sequence>
<protein>
    <submittedName>
        <fullName evidence="2">Lactate racemase</fullName>
        <ecNumber evidence="2">5.1.2.1</ecNumber>
    </submittedName>
</protein>
<dbReference type="Gene3D" id="3.90.226.30">
    <property type="match status" value="1"/>
</dbReference>
<keyword evidence="3" id="KW-1185">Reference proteome</keyword>
<dbReference type="InterPro" id="IPR043166">
    <property type="entry name" value="LarA-like_C"/>
</dbReference>
<evidence type="ECO:0000259" key="1">
    <source>
        <dbReference type="Pfam" id="PF21113"/>
    </source>
</evidence>
<accession>A0ABZ3IWH4</accession>
<dbReference type="InterPro" id="IPR048520">
    <property type="entry name" value="LarA_C"/>
</dbReference>
<dbReference type="Pfam" id="PF21113">
    <property type="entry name" value="LarA_C"/>
    <property type="match status" value="1"/>
</dbReference>
<reference evidence="2" key="1">
    <citation type="submission" date="2024-05" db="EMBL/GenBank/DDBJ databases">
        <title>Isolation and characterization of Sporomusa carbonis sp. nov., a carboxydotrophic hydrogenogen in the genus of Sporomusa isolated from a charcoal burning pile.</title>
        <authorList>
            <person name="Boeer T."/>
            <person name="Rosenbaum F."/>
            <person name="Eysell L."/>
            <person name="Mueller V."/>
            <person name="Daniel R."/>
            <person name="Poehlein A."/>
        </authorList>
    </citation>
    <scope>NUCLEOTIDE SEQUENCE [LARGE SCALE GENOMIC DNA]</scope>
    <source>
        <strain evidence="2">DSM 3132</strain>
    </source>
</reference>